<dbReference type="RefSeq" id="WP_083204291.1">
    <property type="nucleotide sequence ID" value="NZ_FMBM01000001.1"/>
</dbReference>
<organism evidence="3 5">
    <name type="scientific">Saliniramus fredricksonii</name>
    <dbReference type="NCBI Taxonomy" id="1653334"/>
    <lineage>
        <taxon>Bacteria</taxon>
        <taxon>Pseudomonadati</taxon>
        <taxon>Pseudomonadota</taxon>
        <taxon>Alphaproteobacteria</taxon>
        <taxon>Hyphomicrobiales</taxon>
        <taxon>Salinarimonadaceae</taxon>
        <taxon>Saliniramus</taxon>
    </lineage>
</organism>
<comment type="caution">
    <text evidence="3">The sequence shown here is derived from an EMBL/GenBank/DDBJ whole genome shotgun (WGS) entry which is preliminary data.</text>
</comment>
<gene>
    <name evidence="4" type="ORF">GA0071312_0816</name>
    <name evidence="3" type="ORF">HLUCCO17_10305</name>
</gene>
<dbReference type="OrthoDB" id="7169664at2"/>
<evidence type="ECO:0008006" key="7">
    <source>
        <dbReference type="Google" id="ProtNLM"/>
    </source>
</evidence>
<accession>A0A0P7X6J0</accession>
<dbReference type="AlphaFoldDB" id="A0A0P7X6J0"/>
<evidence type="ECO:0000313" key="3">
    <source>
        <dbReference type="EMBL" id="KPQ10627.1"/>
    </source>
</evidence>
<dbReference type="EMBL" id="LJSX01000014">
    <property type="protein sequence ID" value="KPQ10627.1"/>
    <property type="molecule type" value="Genomic_DNA"/>
</dbReference>
<sequence>MSSPDDSPPDSPDHDSDRDAAPPAPRRRTRRFWLFAPYILLVTLIVVWSAAWFYVRERVDGEIEARLVREANLGRNWDCADRNIGGYPFRIAISCASLIFTRSDGTTFSLGPTRAVAQVYQPRHVIIEAAGPFRGTDGVAAFEGDWESLQASITELGRGTEQFALDLRAPEITVRGTGTVPMEASAERVELYLRPAPDLAPGTGAVDIVMRASDARAPALDRLVGDDRPARVEIGARTTSLRSLRAGSPRQMAVNWRDAGGTLILEMIDIRKGDAHVQIAGELGLDEALRLQGRIEPSAAGIEDLVGRLLGGGQQQGNAMMMLDALAPRDETTMGPEDLRRFPPLDLRDGRVFMGPIPIPQVRLQPVF</sequence>
<keyword evidence="2" id="KW-0812">Transmembrane</keyword>
<evidence type="ECO:0000313" key="5">
    <source>
        <dbReference type="Proteomes" id="UP000050497"/>
    </source>
</evidence>
<feature type="compositionally biased region" description="Basic and acidic residues" evidence="1">
    <location>
        <begin position="11"/>
        <end position="20"/>
    </location>
</feature>
<feature type="region of interest" description="Disordered" evidence="1">
    <location>
        <begin position="1"/>
        <end position="24"/>
    </location>
</feature>
<evidence type="ECO:0000256" key="2">
    <source>
        <dbReference type="SAM" id="Phobius"/>
    </source>
</evidence>
<dbReference type="EMBL" id="FMBM01000001">
    <property type="protein sequence ID" value="SCC79336.1"/>
    <property type="molecule type" value="Genomic_DNA"/>
</dbReference>
<feature type="transmembrane region" description="Helical" evidence="2">
    <location>
        <begin position="32"/>
        <end position="55"/>
    </location>
</feature>
<keyword evidence="2" id="KW-0472">Membrane</keyword>
<reference evidence="4 6" key="2">
    <citation type="submission" date="2016-08" db="EMBL/GenBank/DDBJ databases">
        <authorList>
            <person name="Varghese N."/>
            <person name="Submissions Spin"/>
        </authorList>
    </citation>
    <scope>NUCLEOTIDE SEQUENCE [LARGE SCALE GENOMIC DNA]</scope>
    <source>
        <strain evidence="4 6">HL-109</strain>
    </source>
</reference>
<dbReference type="Pfam" id="PF09898">
    <property type="entry name" value="DUF2125"/>
    <property type="match status" value="1"/>
</dbReference>
<proteinExistence type="predicted"/>
<dbReference type="STRING" id="1653334.GA0071312_0816"/>
<dbReference type="InterPro" id="IPR018666">
    <property type="entry name" value="DUF2125"/>
</dbReference>
<dbReference type="Proteomes" id="UP000050497">
    <property type="component" value="Unassembled WGS sequence"/>
</dbReference>
<dbReference type="Proteomes" id="UP000182800">
    <property type="component" value="Unassembled WGS sequence"/>
</dbReference>
<name>A0A0P7X6J0_9HYPH</name>
<reference evidence="3 5" key="1">
    <citation type="submission" date="2015-09" db="EMBL/GenBank/DDBJ databases">
        <title>Identification and resolution of microdiversity through metagenomic sequencing of parallel consortia.</title>
        <authorList>
            <person name="Nelson W.C."/>
            <person name="Romine M.F."/>
            <person name="Lindemann S.R."/>
        </authorList>
    </citation>
    <scope>NUCLEOTIDE SEQUENCE [LARGE SCALE GENOMIC DNA]</scope>
    <source>
        <strain evidence="3">HL-109</strain>
    </source>
</reference>
<evidence type="ECO:0000256" key="1">
    <source>
        <dbReference type="SAM" id="MobiDB-lite"/>
    </source>
</evidence>
<evidence type="ECO:0000313" key="4">
    <source>
        <dbReference type="EMBL" id="SCC79336.1"/>
    </source>
</evidence>
<keyword evidence="2" id="KW-1133">Transmembrane helix</keyword>
<keyword evidence="6" id="KW-1185">Reference proteome</keyword>
<evidence type="ECO:0000313" key="6">
    <source>
        <dbReference type="Proteomes" id="UP000182800"/>
    </source>
</evidence>
<protein>
    <recommendedName>
        <fullName evidence="7">DUF2125 domain-containing protein</fullName>
    </recommendedName>
</protein>